<dbReference type="Proteomes" id="UP000596739">
    <property type="component" value="Unassembled WGS sequence"/>
</dbReference>
<keyword evidence="3" id="KW-1185">Reference proteome</keyword>
<protein>
    <submittedName>
        <fullName evidence="2">Uncharacterized protein</fullName>
    </submittedName>
</protein>
<feature type="transmembrane region" description="Helical" evidence="1">
    <location>
        <begin position="7"/>
        <end position="26"/>
    </location>
</feature>
<accession>A0ABS1EWS6</accession>
<organism evidence="2 3">
    <name type="scientific">Clostridium yunnanense</name>
    <dbReference type="NCBI Taxonomy" id="2800325"/>
    <lineage>
        <taxon>Bacteria</taxon>
        <taxon>Bacillati</taxon>
        <taxon>Bacillota</taxon>
        <taxon>Clostridia</taxon>
        <taxon>Eubacteriales</taxon>
        <taxon>Clostridiaceae</taxon>
        <taxon>Clostridium</taxon>
    </lineage>
</organism>
<dbReference type="EMBL" id="JAENHN010000066">
    <property type="protein sequence ID" value="MBK1813844.1"/>
    <property type="molecule type" value="Genomic_DNA"/>
</dbReference>
<dbReference type="RefSeq" id="WP_200274354.1">
    <property type="nucleotide sequence ID" value="NZ_JAENHN010000066.1"/>
</dbReference>
<reference evidence="3" key="1">
    <citation type="submission" date="2021-01" db="EMBL/GenBank/DDBJ databases">
        <title>Genome public.</title>
        <authorList>
            <person name="Liu C."/>
            <person name="Sun Q."/>
        </authorList>
    </citation>
    <scope>NUCLEOTIDE SEQUENCE [LARGE SCALE GENOMIC DNA]</scope>
    <source>
        <strain evidence="3">YIM B02505</strain>
    </source>
</reference>
<evidence type="ECO:0000313" key="2">
    <source>
        <dbReference type="EMBL" id="MBK1813844.1"/>
    </source>
</evidence>
<gene>
    <name evidence="2" type="ORF">JHL18_24805</name>
</gene>
<keyword evidence="1" id="KW-1133">Transmembrane helix</keyword>
<keyword evidence="1" id="KW-0472">Membrane</keyword>
<evidence type="ECO:0000256" key="1">
    <source>
        <dbReference type="SAM" id="Phobius"/>
    </source>
</evidence>
<comment type="caution">
    <text evidence="2">The sequence shown here is derived from an EMBL/GenBank/DDBJ whole genome shotgun (WGS) entry which is preliminary data.</text>
</comment>
<evidence type="ECO:0000313" key="3">
    <source>
        <dbReference type="Proteomes" id="UP000596739"/>
    </source>
</evidence>
<keyword evidence="1" id="KW-0812">Transmembrane</keyword>
<proteinExistence type="predicted"/>
<sequence length="269" mass="32085">MKIKKEYVFFILVILVLIISANILYIKNDNRSQAKPKGKEKEITRFLQAYGNFFAPEGEKYFLNLYYFYSNKDELQSQIERIEFIDAKDIEITSFKIIDVTNIENYNIRTIPIEVIFHKKGRYQLNKINITDQAGASHLFDIGKLNITVENKSSDQDIRLGDKYPAIRNNFNSYEFSLDNVTNSDITITDIDFRDTNLKYNFDKKFIKANSNLRDEFKFDFKEKQYSYYILRPKIEYQIDGKTKYFYPTLTYYDINSIKKEVLEKDKLR</sequence>
<name>A0ABS1EWS6_9CLOT</name>